<evidence type="ECO:0000313" key="3">
    <source>
        <dbReference type="Proteomes" id="UP000314294"/>
    </source>
</evidence>
<evidence type="ECO:0000313" key="2">
    <source>
        <dbReference type="EMBL" id="TNN26675.1"/>
    </source>
</evidence>
<name>A0A4Z2ED65_9TELE</name>
<protein>
    <submittedName>
        <fullName evidence="2">Uncharacterized protein</fullName>
    </submittedName>
</protein>
<evidence type="ECO:0000256" key="1">
    <source>
        <dbReference type="SAM" id="MobiDB-lite"/>
    </source>
</evidence>
<dbReference type="Proteomes" id="UP000314294">
    <property type="component" value="Unassembled WGS sequence"/>
</dbReference>
<accession>A0A4Z2ED65</accession>
<organism evidence="2 3">
    <name type="scientific">Liparis tanakae</name>
    <name type="common">Tanaka's snailfish</name>
    <dbReference type="NCBI Taxonomy" id="230148"/>
    <lineage>
        <taxon>Eukaryota</taxon>
        <taxon>Metazoa</taxon>
        <taxon>Chordata</taxon>
        <taxon>Craniata</taxon>
        <taxon>Vertebrata</taxon>
        <taxon>Euteleostomi</taxon>
        <taxon>Actinopterygii</taxon>
        <taxon>Neopterygii</taxon>
        <taxon>Teleostei</taxon>
        <taxon>Neoteleostei</taxon>
        <taxon>Acanthomorphata</taxon>
        <taxon>Eupercaria</taxon>
        <taxon>Perciformes</taxon>
        <taxon>Cottioidei</taxon>
        <taxon>Cottales</taxon>
        <taxon>Liparidae</taxon>
        <taxon>Liparis</taxon>
    </lineage>
</organism>
<comment type="caution">
    <text evidence="2">The sequence shown here is derived from an EMBL/GenBank/DDBJ whole genome shotgun (WGS) entry which is preliminary data.</text>
</comment>
<gene>
    <name evidence="2" type="ORF">EYF80_063189</name>
</gene>
<feature type="region of interest" description="Disordered" evidence="1">
    <location>
        <begin position="1"/>
        <end position="20"/>
    </location>
</feature>
<dbReference type="EMBL" id="SRLO01009746">
    <property type="protein sequence ID" value="TNN26675.1"/>
    <property type="molecule type" value="Genomic_DNA"/>
</dbReference>
<keyword evidence="3" id="KW-1185">Reference proteome</keyword>
<reference evidence="2 3" key="1">
    <citation type="submission" date="2019-03" db="EMBL/GenBank/DDBJ databases">
        <title>First draft genome of Liparis tanakae, snailfish: a comprehensive survey of snailfish specific genes.</title>
        <authorList>
            <person name="Kim W."/>
            <person name="Song I."/>
            <person name="Jeong J.-H."/>
            <person name="Kim D."/>
            <person name="Kim S."/>
            <person name="Ryu S."/>
            <person name="Song J.Y."/>
            <person name="Lee S.K."/>
        </authorList>
    </citation>
    <scope>NUCLEOTIDE SEQUENCE [LARGE SCALE GENOMIC DNA]</scope>
    <source>
        <tissue evidence="2">Muscle</tissue>
    </source>
</reference>
<dbReference type="AlphaFoldDB" id="A0A4Z2ED65"/>
<proteinExistence type="predicted"/>
<sequence length="36" mass="3799">MTTQAATATRTSSSRAPQTAPTMMVVLLQTCSAQTR</sequence>